<evidence type="ECO:0000259" key="6">
    <source>
        <dbReference type="Pfam" id="PF08543"/>
    </source>
</evidence>
<dbReference type="RefSeq" id="WP_062225806.1">
    <property type="nucleotide sequence ID" value="NZ_BBWR01000002.1"/>
</dbReference>
<dbReference type="OrthoDB" id="9800808at2"/>
<evidence type="ECO:0000256" key="1">
    <source>
        <dbReference type="ARBA" id="ARBA00012104"/>
    </source>
</evidence>
<sequence>MVTHVISIQSQVAYGHVGNSAAVFPMQAKGLEVAAVPTTLLSNHPHYDSFHGRVLDAELVEGLLVGLEERGVVAEANTILTGYLGSTQIGEVVARFLTRARAAHPHLRFVCDPVMGDDDLGMFVQPGLIDLFRDRLTPMADVITPNRYEVELLAGHECRTERELARAMAALHARGTRAVVVTGCALDDTPAGMVETILWQDGALHRTPVARLPIRPCGTGDLFTALMVARLSGGSNLREAVAGATQEIHGVLRRTEEAGAEEMRISGYPFEPVTPIGLTA</sequence>
<keyword evidence="2" id="KW-0808">Transferase</keyword>
<evidence type="ECO:0000256" key="2">
    <source>
        <dbReference type="ARBA" id="ARBA00022679"/>
    </source>
</evidence>
<dbReference type="EMBL" id="LC066377">
    <property type="protein sequence ID" value="BAT28648.1"/>
    <property type="molecule type" value="Genomic_DNA"/>
</dbReference>
<dbReference type="SUPFAM" id="SSF53613">
    <property type="entry name" value="Ribokinase-like"/>
    <property type="match status" value="1"/>
</dbReference>
<feature type="domain" description="Pyridoxamine kinase/Phosphomethylpyrimidine kinase" evidence="6">
    <location>
        <begin position="77"/>
        <end position="261"/>
    </location>
</feature>
<dbReference type="GO" id="GO:0008478">
    <property type="term" value="F:pyridoxal kinase activity"/>
    <property type="evidence" value="ECO:0007669"/>
    <property type="project" value="UniProtKB-EC"/>
</dbReference>
<dbReference type="InterPro" id="IPR029056">
    <property type="entry name" value="Ribokinase-like"/>
</dbReference>
<dbReference type="PANTHER" id="PTHR10534">
    <property type="entry name" value="PYRIDOXAL KINASE"/>
    <property type="match status" value="1"/>
</dbReference>
<evidence type="ECO:0000313" key="7">
    <source>
        <dbReference type="EMBL" id="BAT28648.1"/>
    </source>
</evidence>
<dbReference type="CDD" id="cd01173">
    <property type="entry name" value="pyridoxal_pyridoxamine_kinase"/>
    <property type="match status" value="1"/>
</dbReference>
<protein>
    <recommendedName>
        <fullName evidence="1">pyridoxal kinase</fullName>
        <ecNumber evidence="1">2.7.1.35</ecNumber>
    </recommendedName>
</protein>
<dbReference type="PANTHER" id="PTHR10534:SF2">
    <property type="entry name" value="PYRIDOXAL KINASE"/>
    <property type="match status" value="1"/>
</dbReference>
<dbReference type="GO" id="GO:0005829">
    <property type="term" value="C:cytosol"/>
    <property type="evidence" value="ECO:0007669"/>
    <property type="project" value="TreeGrafter"/>
</dbReference>
<dbReference type="Gene3D" id="3.40.1190.20">
    <property type="match status" value="1"/>
</dbReference>
<dbReference type="InterPro" id="IPR013749">
    <property type="entry name" value="PM/HMP-P_kinase-1"/>
</dbReference>
<dbReference type="EC" id="2.7.1.35" evidence="1"/>
<dbReference type="AlphaFoldDB" id="A0A0P0Z3N7"/>
<name>A0A0P0Z3N7_9HYPH</name>
<dbReference type="GO" id="GO:0009443">
    <property type="term" value="P:pyridoxal 5'-phosphate salvage"/>
    <property type="evidence" value="ECO:0007669"/>
    <property type="project" value="InterPro"/>
</dbReference>
<organism evidence="7">
    <name type="scientific">Aureimonas frigidaquae</name>
    <dbReference type="NCBI Taxonomy" id="424757"/>
    <lineage>
        <taxon>Bacteria</taxon>
        <taxon>Pseudomonadati</taxon>
        <taxon>Pseudomonadota</taxon>
        <taxon>Alphaproteobacteria</taxon>
        <taxon>Hyphomicrobiales</taxon>
        <taxon>Aurantimonadaceae</taxon>
        <taxon>Aureimonas</taxon>
    </lineage>
</organism>
<reference evidence="7" key="1">
    <citation type="journal article" date="2015" name="Proc. Natl. Acad. Sci. U.S.A.">
        <title>Bacterial clade with the ribosomal RNA operon on a small plasmid rather than the chromosome.</title>
        <authorList>
            <person name="Anda M."/>
            <person name="Ohtsubo Y."/>
            <person name="Okubo T."/>
            <person name="Sugawara M."/>
            <person name="Nagata Y."/>
            <person name="Tsuda M."/>
            <person name="Minamisawa K."/>
            <person name="Mitsui H."/>
        </authorList>
    </citation>
    <scope>NUCLEOTIDE SEQUENCE</scope>
    <source>
        <strain evidence="7">JCM 14755</strain>
    </source>
</reference>
<dbReference type="NCBIfam" id="TIGR00687">
    <property type="entry name" value="pyridox_kin"/>
    <property type="match status" value="1"/>
</dbReference>
<proteinExistence type="predicted"/>
<keyword evidence="4 7" id="KW-0418">Kinase</keyword>
<dbReference type="GO" id="GO:0005524">
    <property type="term" value="F:ATP binding"/>
    <property type="evidence" value="ECO:0007669"/>
    <property type="project" value="UniProtKB-KW"/>
</dbReference>
<keyword evidence="5" id="KW-0067">ATP-binding</keyword>
<keyword evidence="3" id="KW-0547">Nucleotide-binding</keyword>
<evidence type="ECO:0000256" key="3">
    <source>
        <dbReference type="ARBA" id="ARBA00022741"/>
    </source>
</evidence>
<evidence type="ECO:0000256" key="5">
    <source>
        <dbReference type="ARBA" id="ARBA00022840"/>
    </source>
</evidence>
<accession>A0A0P0Z3N7</accession>
<evidence type="ECO:0000256" key="4">
    <source>
        <dbReference type="ARBA" id="ARBA00022777"/>
    </source>
</evidence>
<dbReference type="InterPro" id="IPR004625">
    <property type="entry name" value="PyrdxlKinase"/>
</dbReference>
<dbReference type="Pfam" id="PF08543">
    <property type="entry name" value="Phos_pyr_kin"/>
    <property type="match status" value="1"/>
</dbReference>